<keyword evidence="2" id="KW-1185">Reference proteome</keyword>
<gene>
    <name evidence="1" type="ORF">GXN76_00835</name>
</gene>
<evidence type="ECO:0000313" key="1">
    <source>
        <dbReference type="EMBL" id="QKG83147.1"/>
    </source>
</evidence>
<dbReference type="KEGG" id="kpul:GXN76_00835"/>
<protein>
    <submittedName>
        <fullName evidence="1">Uncharacterized protein</fullName>
    </submittedName>
</protein>
<name>A0A7D3XNN5_9BACL</name>
<dbReference type="RefSeq" id="WP_173219337.1">
    <property type="nucleotide sequence ID" value="NZ_CP048104.1"/>
</dbReference>
<accession>A0A7D3XNN5</accession>
<organism evidence="1 2">
    <name type="scientific">Kroppenstedtia pulmonis</name>
    <dbReference type="NCBI Taxonomy" id="1380685"/>
    <lineage>
        <taxon>Bacteria</taxon>
        <taxon>Bacillati</taxon>
        <taxon>Bacillota</taxon>
        <taxon>Bacilli</taxon>
        <taxon>Bacillales</taxon>
        <taxon>Thermoactinomycetaceae</taxon>
        <taxon>Kroppenstedtia</taxon>
    </lineage>
</organism>
<dbReference type="EMBL" id="CP048104">
    <property type="protein sequence ID" value="QKG83147.1"/>
    <property type="molecule type" value="Genomic_DNA"/>
</dbReference>
<dbReference type="Proteomes" id="UP000503088">
    <property type="component" value="Chromosome"/>
</dbReference>
<sequence>MEKEYFKYWDMYYDEPEDLLSMEEAEKWHKGKKQYVVALLQDNSIKYVIRFFFDDAYCTVIHLPSLQKRFLCEYYTKHIDSLFLREKRFLHDNGVAKLGYLYETDGRYRKTLFERKRGKIIEQTFGTTDVSNHVREMMEFGKYDSILPPLPVNRVCLFPPI</sequence>
<dbReference type="AlphaFoldDB" id="A0A7D3XNN5"/>
<proteinExistence type="predicted"/>
<evidence type="ECO:0000313" key="2">
    <source>
        <dbReference type="Proteomes" id="UP000503088"/>
    </source>
</evidence>
<reference evidence="1 2" key="1">
    <citation type="submission" date="2020-01" db="EMBL/GenBank/DDBJ databases">
        <authorList>
            <person name="Gulvik C.A."/>
            <person name="Batra D.G."/>
        </authorList>
    </citation>
    <scope>NUCLEOTIDE SEQUENCE [LARGE SCALE GENOMIC DNA]</scope>
    <source>
        <strain evidence="1 2">W9323</strain>
    </source>
</reference>